<organism evidence="5 6">
    <name type="scientific">Cellulophaga tyrosinoxydans</name>
    <dbReference type="NCBI Taxonomy" id="504486"/>
    <lineage>
        <taxon>Bacteria</taxon>
        <taxon>Pseudomonadati</taxon>
        <taxon>Bacteroidota</taxon>
        <taxon>Flavobacteriia</taxon>
        <taxon>Flavobacteriales</taxon>
        <taxon>Flavobacteriaceae</taxon>
        <taxon>Cellulophaga</taxon>
    </lineage>
</organism>
<dbReference type="STRING" id="504486.SAMN05660703_3118"/>
<proteinExistence type="predicted"/>
<dbReference type="Gene3D" id="3.40.50.1820">
    <property type="entry name" value="alpha/beta hydrolase"/>
    <property type="match status" value="1"/>
</dbReference>
<feature type="signal peptide" evidence="3">
    <location>
        <begin position="1"/>
        <end position="22"/>
    </location>
</feature>
<keyword evidence="6" id="KW-1185">Reference proteome</keyword>
<gene>
    <name evidence="5" type="ORF">SAMN05660703_3118</name>
</gene>
<feature type="domain" description="Peptidase S9 prolyl oligopeptidase catalytic" evidence="4">
    <location>
        <begin position="460"/>
        <end position="666"/>
    </location>
</feature>
<evidence type="ECO:0000313" key="5">
    <source>
        <dbReference type="EMBL" id="SMC87163.1"/>
    </source>
</evidence>
<name>A0A1W2CPM3_9FLAO</name>
<dbReference type="OrthoDB" id="9815657at2"/>
<dbReference type="RefSeq" id="WP_084063078.1">
    <property type="nucleotide sequence ID" value="NZ_FWXO01000007.1"/>
</dbReference>
<sequence length="667" mass="74724">MSHLPKILSLIVLFLCCGTTHAQDALTAISIDNILALKSVSDVQISPNGKWVAYTITENDIKKDKPVKRIYKIAISGGEPIAITNKAYSASEPRWSADNKYLSFLASKEEDEKTQVWVSNTQGGDAEVLTKIPQGVSSHEWSPTENKLMLVLTDPKPEELTADKEDDDKPKPYVIDRRQFKQDYVGYLDRYRNHIYTLIPGDSLATQLTFGDYDDSDPQWSPDGKNIAFVSNRTDDPDSNSDSNIWVVSVDSNAKNQKLVQITTNPNQDNSPVWSPDGKYIAYKTVVNGKILWYAGEKLAIASAQGGDNKVLTTNLDRNISKPKFSEDGKSVYFLLEENGTSVLASIATNGTSLKRIIEGEISISDYDVNGSIITPLLAKANSPYNIYTFTKNSLTELTKVNHDILSKVKKPIIEKIKFNSTDGTPIEGFVVKPIDFNPSKKYPTLLWLHGGPTAQYDFSFDSEAQLFAANGYVVLLLNPRGSTGYGEDFCKAIFADWGNLDYQDVISGVDYAIAQGYADPDQLAVGGWSYGGILTNYVITKNNRFKGAISGASEALYRANYGHDHYQLTWEQELGLPWENKEAWERISPYNDVEKITTPTLWLGGSDDWNVPILNSEQMYLAMKRLGRETQLIVYPGEYHGIRRPSFQKDRMERYLAWLKKYIKSN</sequence>
<evidence type="ECO:0000256" key="2">
    <source>
        <dbReference type="ARBA" id="ARBA00022825"/>
    </source>
</evidence>
<dbReference type="PANTHER" id="PTHR42776">
    <property type="entry name" value="SERINE PEPTIDASE S9 FAMILY MEMBER"/>
    <property type="match status" value="1"/>
</dbReference>
<protein>
    <submittedName>
        <fullName evidence="5">Dipeptidyl aminopeptidase/acylaminoacyl peptidase</fullName>
    </submittedName>
</protein>
<evidence type="ECO:0000256" key="1">
    <source>
        <dbReference type="ARBA" id="ARBA00022801"/>
    </source>
</evidence>
<dbReference type="GO" id="GO:0006508">
    <property type="term" value="P:proteolysis"/>
    <property type="evidence" value="ECO:0007669"/>
    <property type="project" value="InterPro"/>
</dbReference>
<dbReference type="AlphaFoldDB" id="A0A1W2CPM3"/>
<dbReference type="SUPFAM" id="SSF53474">
    <property type="entry name" value="alpha/beta-Hydrolases"/>
    <property type="match status" value="1"/>
</dbReference>
<evidence type="ECO:0000313" key="6">
    <source>
        <dbReference type="Proteomes" id="UP000192360"/>
    </source>
</evidence>
<dbReference type="InterPro" id="IPR001375">
    <property type="entry name" value="Peptidase_S9_cat"/>
</dbReference>
<dbReference type="Gene3D" id="2.120.10.30">
    <property type="entry name" value="TolB, C-terminal domain"/>
    <property type="match status" value="2"/>
</dbReference>
<dbReference type="EMBL" id="FWXO01000007">
    <property type="protein sequence ID" value="SMC87163.1"/>
    <property type="molecule type" value="Genomic_DNA"/>
</dbReference>
<dbReference type="Pfam" id="PF00326">
    <property type="entry name" value="Peptidase_S9"/>
    <property type="match status" value="1"/>
</dbReference>
<dbReference type="SUPFAM" id="SSF82171">
    <property type="entry name" value="DPP6 N-terminal domain-like"/>
    <property type="match status" value="1"/>
</dbReference>
<dbReference type="PANTHER" id="PTHR42776:SF27">
    <property type="entry name" value="DIPEPTIDYL PEPTIDASE FAMILY MEMBER 6"/>
    <property type="match status" value="1"/>
</dbReference>
<accession>A0A1W2CPM3</accession>
<keyword evidence="5" id="KW-0031">Aminopeptidase</keyword>
<dbReference type="GO" id="GO:0004252">
    <property type="term" value="F:serine-type endopeptidase activity"/>
    <property type="evidence" value="ECO:0007669"/>
    <property type="project" value="TreeGrafter"/>
</dbReference>
<keyword evidence="1" id="KW-0378">Hydrolase</keyword>
<evidence type="ECO:0000256" key="3">
    <source>
        <dbReference type="SAM" id="SignalP"/>
    </source>
</evidence>
<dbReference type="InterPro" id="IPR011659">
    <property type="entry name" value="WD40"/>
</dbReference>
<dbReference type="InterPro" id="IPR011042">
    <property type="entry name" value="6-blade_b-propeller_TolB-like"/>
</dbReference>
<evidence type="ECO:0000259" key="4">
    <source>
        <dbReference type="Pfam" id="PF00326"/>
    </source>
</evidence>
<feature type="chain" id="PRO_5013162137" evidence="3">
    <location>
        <begin position="23"/>
        <end position="667"/>
    </location>
</feature>
<dbReference type="InterPro" id="IPR029058">
    <property type="entry name" value="AB_hydrolase_fold"/>
</dbReference>
<dbReference type="Pfam" id="PF07676">
    <property type="entry name" value="PD40"/>
    <property type="match status" value="3"/>
</dbReference>
<dbReference type="GO" id="GO:0004177">
    <property type="term" value="F:aminopeptidase activity"/>
    <property type="evidence" value="ECO:0007669"/>
    <property type="project" value="UniProtKB-KW"/>
</dbReference>
<dbReference type="Proteomes" id="UP000192360">
    <property type="component" value="Unassembled WGS sequence"/>
</dbReference>
<keyword evidence="5" id="KW-0645">Protease</keyword>
<reference evidence="5 6" key="1">
    <citation type="submission" date="2017-04" db="EMBL/GenBank/DDBJ databases">
        <authorList>
            <person name="Afonso C.L."/>
            <person name="Miller P.J."/>
            <person name="Scott M.A."/>
            <person name="Spackman E."/>
            <person name="Goraichik I."/>
            <person name="Dimitrov K.M."/>
            <person name="Suarez D.L."/>
            <person name="Swayne D.E."/>
        </authorList>
    </citation>
    <scope>NUCLEOTIDE SEQUENCE [LARGE SCALE GENOMIC DNA]</scope>
    <source>
        <strain evidence="5 6">DSM 21164</strain>
    </source>
</reference>
<keyword evidence="2" id="KW-0720">Serine protease</keyword>
<keyword evidence="3" id="KW-0732">Signal</keyword>